<sequence>MTTPGQTTAVRGRNEWRRTAEILLPCLLTLAAQTGLLWLAFTDRIGLLPFACFHLGIVLLVLGWAYTFRRGGRVNRFAMLLAVSGCFFGPLGTLGLAVITPLQVILRRQATPFEQWYSALFPEEEDDEDEKLYRMIASGRSANQTLSGIDSFTDVMRYGTIEQKRAVLMLLARRFRPEFAPALKLALQDANPAIRVQAATATAEIESGFTDRTIALEAAAKAAPQDFEHQLAMARHYDAYAFSGLLDSGREHASRRSALMYYGACLKLKPQDADIRMAISRILVREGRHADAVDWLGQRLDQDRSSRAIVGWYLECLFHLGRFAELRGIAARFGDLLLDAGDEEDRLQQSARLWLDSAKAAS</sequence>
<comment type="caution">
    <text evidence="2">The sequence shown here is derived from an EMBL/GenBank/DDBJ whole genome shotgun (WGS) entry which is preliminary data.</text>
</comment>
<feature type="transmembrane region" description="Helical" evidence="1">
    <location>
        <begin position="47"/>
        <end position="66"/>
    </location>
</feature>
<dbReference type="SUPFAM" id="SSF48452">
    <property type="entry name" value="TPR-like"/>
    <property type="match status" value="1"/>
</dbReference>
<evidence type="ECO:0000313" key="2">
    <source>
        <dbReference type="EMBL" id="MFC3674849.1"/>
    </source>
</evidence>
<dbReference type="RefSeq" id="WP_379722366.1">
    <property type="nucleotide sequence ID" value="NZ_JBHRYJ010000001.1"/>
</dbReference>
<keyword evidence="1" id="KW-0472">Membrane</keyword>
<dbReference type="EMBL" id="JBHRYJ010000001">
    <property type="protein sequence ID" value="MFC3674849.1"/>
    <property type="molecule type" value="Genomic_DNA"/>
</dbReference>
<evidence type="ECO:0000256" key="1">
    <source>
        <dbReference type="SAM" id="Phobius"/>
    </source>
</evidence>
<organism evidence="2 3">
    <name type="scientific">Ferrovibrio xuzhouensis</name>
    <dbReference type="NCBI Taxonomy" id="1576914"/>
    <lineage>
        <taxon>Bacteria</taxon>
        <taxon>Pseudomonadati</taxon>
        <taxon>Pseudomonadota</taxon>
        <taxon>Alphaproteobacteria</taxon>
        <taxon>Rhodospirillales</taxon>
        <taxon>Rhodospirillaceae</taxon>
        <taxon>Ferrovibrio</taxon>
    </lineage>
</organism>
<accession>A0ABV7VBJ6</accession>
<dbReference type="InterPro" id="IPR011990">
    <property type="entry name" value="TPR-like_helical_dom_sf"/>
</dbReference>
<protein>
    <recommendedName>
        <fullName evidence="4">HEAT repeat protein</fullName>
    </recommendedName>
</protein>
<feature type="transmembrane region" description="Helical" evidence="1">
    <location>
        <begin position="78"/>
        <end position="99"/>
    </location>
</feature>
<name>A0ABV7VBJ6_9PROT</name>
<evidence type="ECO:0008006" key="4">
    <source>
        <dbReference type="Google" id="ProtNLM"/>
    </source>
</evidence>
<dbReference type="Gene3D" id="1.25.40.10">
    <property type="entry name" value="Tetratricopeptide repeat domain"/>
    <property type="match status" value="1"/>
</dbReference>
<evidence type="ECO:0000313" key="3">
    <source>
        <dbReference type="Proteomes" id="UP001595711"/>
    </source>
</evidence>
<feature type="transmembrane region" description="Helical" evidence="1">
    <location>
        <begin position="22"/>
        <end position="41"/>
    </location>
</feature>
<dbReference type="Proteomes" id="UP001595711">
    <property type="component" value="Unassembled WGS sequence"/>
</dbReference>
<proteinExistence type="predicted"/>
<reference evidence="3" key="1">
    <citation type="journal article" date="2019" name="Int. J. Syst. Evol. Microbiol.">
        <title>The Global Catalogue of Microorganisms (GCM) 10K type strain sequencing project: providing services to taxonomists for standard genome sequencing and annotation.</title>
        <authorList>
            <consortium name="The Broad Institute Genomics Platform"/>
            <consortium name="The Broad Institute Genome Sequencing Center for Infectious Disease"/>
            <person name="Wu L."/>
            <person name="Ma J."/>
        </authorList>
    </citation>
    <scope>NUCLEOTIDE SEQUENCE [LARGE SCALE GENOMIC DNA]</scope>
    <source>
        <strain evidence="3">KCTC 42182</strain>
    </source>
</reference>
<keyword evidence="1" id="KW-0812">Transmembrane</keyword>
<gene>
    <name evidence="2" type="ORF">ACFOOQ_04785</name>
</gene>
<keyword evidence="3" id="KW-1185">Reference proteome</keyword>
<keyword evidence="1" id="KW-1133">Transmembrane helix</keyword>